<evidence type="ECO:0000259" key="3">
    <source>
        <dbReference type="Pfam" id="PF04389"/>
    </source>
</evidence>
<dbReference type="GO" id="GO:0006508">
    <property type="term" value="P:proteolysis"/>
    <property type="evidence" value="ECO:0007669"/>
    <property type="project" value="UniProtKB-KW"/>
</dbReference>
<dbReference type="Pfam" id="PF04389">
    <property type="entry name" value="Peptidase_M28"/>
    <property type="match status" value="1"/>
</dbReference>
<gene>
    <name evidence="4" type="ORF">PPACK8108_LOCUS10151</name>
</gene>
<evidence type="ECO:0000313" key="4">
    <source>
        <dbReference type="EMBL" id="CAH7675180.1"/>
    </source>
</evidence>
<protein>
    <recommendedName>
        <fullName evidence="1">Peptide hydrolase</fullName>
        <ecNumber evidence="1">3.4.-.-</ecNumber>
    </recommendedName>
</protein>
<evidence type="ECO:0000256" key="1">
    <source>
        <dbReference type="RuleBase" id="RU361240"/>
    </source>
</evidence>
<keyword evidence="1" id="KW-0645">Protease</keyword>
<sequence length="600" mass="67495">MMMLLLLLLKIDLMLTVLLKLSTPFILTDPSESSASEPHHSVHQQNSGCWKLQQPGWLWENHLSTLCSVSSSTARLGHIHQPADLRLRLESTLATLREIYQVRGLGDGQGLGLTDQVVILHRGDPRHRGWPDLTGAIRLQQSGDPQSVLVSLPSGLVSDLLELLPSDLVATCQNPLTECLPTRTSVRQQQGTLSETFFRQRLRGLRYDWRIDRMINDADRSIHRLKLLGYISALTGQRIPRSGTDGRIDPCGNTQKEGPDEEAYETGWRNRNSFSSGGFRAVEWLRRTFESNGLGDCRLERYMSSVSPNLICSYRSSSQPSNSTPGDGEDLLPAVVLSAHYDSKAGFGDLFAPGADNDASGKEQRKRKEKTQSCSILLSISESIRRFPSLFERLTNDRSKDRPSFELYFFLFSGTEQGLLGSEHLSKSFKPEILCLLNLNMISYRGPGEPYQLGITSPLSNVRRRSNDERFLLIDYLKGIGTLYVPQLLIGFNDSIVSSDERNFQRQPSKTQNSSDVFMNSLRLTERIGPLINPNYLKSSDLFFDSDEEDYSIFEKTEGECERKESDLSRDLGFRNGYCIVQTRLIGQVILAFVIDLIGL</sequence>
<evidence type="ECO:0000256" key="2">
    <source>
        <dbReference type="SAM" id="MobiDB-lite"/>
    </source>
</evidence>
<dbReference type="GO" id="GO:0046872">
    <property type="term" value="F:metal ion binding"/>
    <property type="evidence" value="ECO:0007669"/>
    <property type="project" value="UniProtKB-KW"/>
</dbReference>
<feature type="region of interest" description="Disordered" evidence="2">
    <location>
        <begin position="242"/>
        <end position="264"/>
    </location>
</feature>
<keyword evidence="1" id="KW-0862">Zinc</keyword>
<keyword evidence="5" id="KW-1185">Reference proteome</keyword>
<feature type="domain" description="Peptidase M28" evidence="3">
    <location>
        <begin position="334"/>
        <end position="482"/>
    </location>
</feature>
<feature type="chain" id="PRO_5043111692" description="Peptide hydrolase" evidence="1">
    <location>
        <begin position="17"/>
        <end position="600"/>
    </location>
</feature>
<dbReference type="InterPro" id="IPR007484">
    <property type="entry name" value="Peptidase_M28"/>
</dbReference>
<dbReference type="Proteomes" id="UP001153365">
    <property type="component" value="Unassembled WGS sequence"/>
</dbReference>
<dbReference type="AlphaFoldDB" id="A0AAV0B2T9"/>
<accession>A0AAV0B2T9</accession>
<evidence type="ECO:0000313" key="5">
    <source>
        <dbReference type="Proteomes" id="UP001153365"/>
    </source>
</evidence>
<proteinExistence type="inferred from homology"/>
<comment type="similarity">
    <text evidence="1">Belongs to the peptidase M28 family.</text>
</comment>
<keyword evidence="1" id="KW-0479">Metal-binding</keyword>
<name>A0AAV0B2T9_PHAPC</name>
<reference evidence="4" key="1">
    <citation type="submission" date="2022-06" db="EMBL/GenBank/DDBJ databases">
        <authorList>
            <consortium name="SYNGENTA / RWTH Aachen University"/>
        </authorList>
    </citation>
    <scope>NUCLEOTIDE SEQUENCE</scope>
</reference>
<comment type="caution">
    <text evidence="4">The sequence shown here is derived from an EMBL/GenBank/DDBJ whole genome shotgun (WGS) entry which is preliminary data.</text>
</comment>
<feature type="signal peptide" evidence="1">
    <location>
        <begin position="1"/>
        <end position="16"/>
    </location>
</feature>
<dbReference type="GO" id="GO:0008233">
    <property type="term" value="F:peptidase activity"/>
    <property type="evidence" value="ECO:0007669"/>
    <property type="project" value="UniProtKB-KW"/>
</dbReference>
<keyword evidence="1" id="KW-0732">Signal</keyword>
<dbReference type="EC" id="3.4.-.-" evidence="1"/>
<keyword evidence="1" id="KW-0378">Hydrolase</keyword>
<dbReference type="SUPFAM" id="SSF53187">
    <property type="entry name" value="Zn-dependent exopeptidases"/>
    <property type="match status" value="1"/>
</dbReference>
<organism evidence="4 5">
    <name type="scientific">Phakopsora pachyrhizi</name>
    <name type="common">Asian soybean rust disease fungus</name>
    <dbReference type="NCBI Taxonomy" id="170000"/>
    <lineage>
        <taxon>Eukaryota</taxon>
        <taxon>Fungi</taxon>
        <taxon>Dikarya</taxon>
        <taxon>Basidiomycota</taxon>
        <taxon>Pucciniomycotina</taxon>
        <taxon>Pucciniomycetes</taxon>
        <taxon>Pucciniales</taxon>
        <taxon>Phakopsoraceae</taxon>
        <taxon>Phakopsora</taxon>
    </lineage>
</organism>
<dbReference type="Gene3D" id="3.40.630.10">
    <property type="entry name" value="Zn peptidases"/>
    <property type="match status" value="1"/>
</dbReference>
<dbReference type="EMBL" id="CALTRL010002264">
    <property type="protein sequence ID" value="CAH7675180.1"/>
    <property type="molecule type" value="Genomic_DNA"/>
</dbReference>